<feature type="transmembrane region" description="Helical" evidence="1">
    <location>
        <begin position="93"/>
        <end position="113"/>
    </location>
</feature>
<keyword evidence="1" id="KW-0812">Transmembrane</keyword>
<evidence type="ECO:0000313" key="2">
    <source>
        <dbReference type="EMBL" id="RRR99931.1"/>
    </source>
</evidence>
<dbReference type="Proteomes" id="UP000269265">
    <property type="component" value="Unassembled WGS sequence"/>
</dbReference>
<evidence type="ECO:0000256" key="1">
    <source>
        <dbReference type="SAM" id="Phobius"/>
    </source>
</evidence>
<comment type="caution">
    <text evidence="2">The sequence shown here is derived from an EMBL/GenBank/DDBJ whole genome shotgun (WGS) entry which is preliminary data.</text>
</comment>
<feature type="transmembrane region" description="Helical" evidence="1">
    <location>
        <begin position="63"/>
        <end position="81"/>
    </location>
</feature>
<accession>A0A3R8S570</accession>
<proteinExistence type="predicted"/>
<organism evidence="2 3">
    <name type="scientific">Aquabacterium soli</name>
    <dbReference type="NCBI Taxonomy" id="2493092"/>
    <lineage>
        <taxon>Bacteria</taxon>
        <taxon>Pseudomonadati</taxon>
        <taxon>Pseudomonadota</taxon>
        <taxon>Betaproteobacteria</taxon>
        <taxon>Burkholderiales</taxon>
        <taxon>Aquabacterium</taxon>
    </lineage>
</organism>
<reference evidence="2 3" key="1">
    <citation type="submission" date="2018-12" db="EMBL/GenBank/DDBJ databases">
        <title>The whole draft genome of Aquabacterium sp. SJQ9.</title>
        <authorList>
            <person name="Sun L."/>
            <person name="Gao X."/>
            <person name="Chen W."/>
            <person name="Huang K."/>
        </authorList>
    </citation>
    <scope>NUCLEOTIDE SEQUENCE [LARGE SCALE GENOMIC DNA]</scope>
    <source>
        <strain evidence="2 3">SJQ9</strain>
    </source>
</reference>
<gene>
    <name evidence="2" type="ORF">EIP75_23490</name>
</gene>
<keyword evidence="1" id="KW-0472">Membrane</keyword>
<dbReference type="RefSeq" id="WP_125245620.1">
    <property type="nucleotide sequence ID" value="NZ_RSED01000040.1"/>
</dbReference>
<feature type="transmembrane region" description="Helical" evidence="1">
    <location>
        <begin position="40"/>
        <end position="57"/>
    </location>
</feature>
<sequence length="116" mass="12652">MRGCPVNEDLPSPFFTRHAGAGHDCRSQAQMWVALDSMNNLYRAIAVFPVLLLGILAQDKGFFVTFGLSILVAACIFFPPERYSGIFAGKKKWVVTLGVVVLFVVFVAEANIAKSA</sequence>
<evidence type="ECO:0000313" key="3">
    <source>
        <dbReference type="Proteomes" id="UP000269265"/>
    </source>
</evidence>
<keyword evidence="1" id="KW-1133">Transmembrane helix</keyword>
<protein>
    <submittedName>
        <fullName evidence="2">Uncharacterized protein</fullName>
    </submittedName>
</protein>
<name>A0A3R8S570_9BURK</name>
<dbReference type="EMBL" id="RSED01000040">
    <property type="protein sequence ID" value="RRR99931.1"/>
    <property type="molecule type" value="Genomic_DNA"/>
</dbReference>
<dbReference type="AlphaFoldDB" id="A0A3R8S570"/>
<keyword evidence="3" id="KW-1185">Reference proteome</keyword>